<dbReference type="Pfam" id="PF00873">
    <property type="entry name" value="ACR_tran"/>
    <property type="match status" value="1"/>
</dbReference>
<feature type="transmembrane region" description="Helical" evidence="1">
    <location>
        <begin position="342"/>
        <end position="362"/>
    </location>
</feature>
<dbReference type="EMBL" id="UINC01006356">
    <property type="protein sequence ID" value="SVA27038.1"/>
    <property type="molecule type" value="Genomic_DNA"/>
</dbReference>
<feature type="transmembrane region" description="Helical" evidence="1">
    <location>
        <begin position="413"/>
        <end position="435"/>
    </location>
</feature>
<dbReference type="SUPFAM" id="SSF82693">
    <property type="entry name" value="Multidrug efflux transporter AcrB pore domain, PN1, PN2, PC1 and PC2 subdomains"/>
    <property type="match status" value="3"/>
</dbReference>
<feature type="transmembrane region" description="Helical" evidence="1">
    <location>
        <begin position="864"/>
        <end position="884"/>
    </location>
</feature>
<dbReference type="GO" id="GO:0005886">
    <property type="term" value="C:plasma membrane"/>
    <property type="evidence" value="ECO:0007669"/>
    <property type="project" value="TreeGrafter"/>
</dbReference>
<dbReference type="Gene3D" id="3.30.70.1320">
    <property type="entry name" value="Multidrug efflux transporter AcrB pore domain like"/>
    <property type="match status" value="1"/>
</dbReference>
<dbReference type="Gene3D" id="3.30.70.1440">
    <property type="entry name" value="Multidrug efflux transporter AcrB pore domain"/>
    <property type="match status" value="1"/>
</dbReference>
<dbReference type="PRINTS" id="PR00702">
    <property type="entry name" value="ACRIFLAVINRP"/>
</dbReference>
<dbReference type="SUPFAM" id="SSF82866">
    <property type="entry name" value="Multidrug efflux transporter AcrB transmembrane domain"/>
    <property type="match status" value="2"/>
</dbReference>
<dbReference type="Gene3D" id="1.20.1640.10">
    <property type="entry name" value="Multidrug efflux transporter AcrB transmembrane domain"/>
    <property type="match status" value="2"/>
</dbReference>
<name>A0A381UHB4_9ZZZZ</name>
<dbReference type="PANTHER" id="PTHR32063:SF14">
    <property type="entry name" value="BLL4319 PROTEIN"/>
    <property type="match status" value="1"/>
</dbReference>
<dbReference type="SUPFAM" id="SSF82714">
    <property type="entry name" value="Multidrug efflux transporter AcrB TolC docking domain, DN and DC subdomains"/>
    <property type="match status" value="2"/>
</dbReference>
<dbReference type="AlphaFoldDB" id="A0A381UHB4"/>
<dbReference type="GO" id="GO:0042910">
    <property type="term" value="F:xenobiotic transmembrane transporter activity"/>
    <property type="evidence" value="ECO:0007669"/>
    <property type="project" value="TreeGrafter"/>
</dbReference>
<keyword evidence="1" id="KW-1133">Transmembrane helix</keyword>
<proteinExistence type="predicted"/>
<keyword evidence="1" id="KW-0472">Membrane</keyword>
<evidence type="ECO:0000256" key="1">
    <source>
        <dbReference type="SAM" id="Phobius"/>
    </source>
</evidence>
<feature type="transmembrane region" description="Helical" evidence="1">
    <location>
        <begin position="506"/>
        <end position="525"/>
    </location>
</feature>
<organism evidence="2">
    <name type="scientific">marine metagenome</name>
    <dbReference type="NCBI Taxonomy" id="408172"/>
    <lineage>
        <taxon>unclassified sequences</taxon>
        <taxon>metagenomes</taxon>
        <taxon>ecological metagenomes</taxon>
    </lineage>
</organism>
<feature type="transmembrane region" description="Helical" evidence="1">
    <location>
        <begin position="838"/>
        <end position="857"/>
    </location>
</feature>
<dbReference type="InterPro" id="IPR027463">
    <property type="entry name" value="AcrB_DN_DC_subdom"/>
</dbReference>
<reference evidence="2" key="1">
    <citation type="submission" date="2018-05" db="EMBL/GenBank/DDBJ databases">
        <authorList>
            <person name="Lanie J.A."/>
            <person name="Ng W.-L."/>
            <person name="Kazmierczak K.M."/>
            <person name="Andrzejewski T.M."/>
            <person name="Davidsen T.M."/>
            <person name="Wayne K.J."/>
            <person name="Tettelin H."/>
            <person name="Glass J.I."/>
            <person name="Rusch D."/>
            <person name="Podicherti R."/>
            <person name="Tsui H.-C.T."/>
            <person name="Winkler M.E."/>
        </authorList>
    </citation>
    <scope>NUCLEOTIDE SEQUENCE</scope>
</reference>
<feature type="transmembrane region" description="Helical" evidence="1">
    <location>
        <begin position="890"/>
        <end position="915"/>
    </location>
</feature>
<dbReference type="PANTHER" id="PTHR32063">
    <property type="match status" value="1"/>
</dbReference>
<keyword evidence="1" id="KW-0812">Transmembrane</keyword>
<dbReference type="Gene3D" id="3.30.2090.10">
    <property type="entry name" value="Multidrug efflux transporter AcrB TolC docking domain, DN and DC subdomains"/>
    <property type="match status" value="2"/>
</dbReference>
<dbReference type="InterPro" id="IPR001036">
    <property type="entry name" value="Acrflvin-R"/>
</dbReference>
<feature type="transmembrane region" description="Helical" evidence="1">
    <location>
        <begin position="441"/>
        <end position="464"/>
    </location>
</feature>
<dbReference type="Gene3D" id="3.30.70.1430">
    <property type="entry name" value="Multidrug efflux transporter AcrB pore domain"/>
    <property type="match status" value="2"/>
</dbReference>
<feature type="transmembrane region" description="Helical" evidence="1">
    <location>
        <begin position="936"/>
        <end position="955"/>
    </location>
</feature>
<feature type="transmembrane region" description="Helical" evidence="1">
    <location>
        <begin position="316"/>
        <end position="335"/>
    </location>
</feature>
<evidence type="ECO:0000313" key="2">
    <source>
        <dbReference type="EMBL" id="SVA27038.1"/>
    </source>
</evidence>
<gene>
    <name evidence="2" type="ORF">METZ01_LOCUS79892</name>
</gene>
<feature type="transmembrane region" description="Helical" evidence="1">
    <location>
        <begin position="967"/>
        <end position="990"/>
    </location>
</feature>
<protein>
    <recommendedName>
        <fullName evidence="3">SSD domain-containing protein</fullName>
    </recommendedName>
</protein>
<sequence length="1014" mass="110135">MLLVAFGALAFNQLEVREYPDISAPIISVNIGYPGASAEIVESRITQILEGEVSGIEGAKSITSRSVDGMATVSVEFSLDRDIDQAANDVRDRVGRVAWMLPNDIDSPVVSKQDADAQPIIYLNLIAPNMSLMALTDYAERYIRGRLAVVPGVSQINMNGLGRPSMRIWLDRVALAARSLTVTDIENALRRENIELPAGRVESQDREFQVRLARNFQTAQQFRQLVINRGQDGHIIRLGEVADVEVAPRETRTMFRTNFLDTVAFGVIKQSTANTVEVINGISEALERINADLPEGMFVTKNADDSVFIRTAIRSVYLTIAITTVLVGLVILAFLGSFRAMLVPVMTIPISLTAAFIVLTLFGYTINLVTLLALVLSIGLVVDDSIVVLENVHRRIEGGEAPLLAAFNGTRQVAFAVIATTAVIVAVFAPIAFLQDNIGRIFAELAVTAGAAVIFSSILALSLAPMMCSKLLRPAARENRGTRILDRGFNRVAAAYERTLEASLRVPAVIIAIMLGIAGSVYVLYQQMPEEYAPQEDQGIFFAIISAAEGTTLSHMKAQVEKLEAPLVPLAESGDINRALVRVPGWGSTAPSGGIMIVSMAPWNERQIATDDVRRRMAAQWNEIPEVRVFTFMRSGITRQGGGQPIQFVVGGSNYEELARWRDVILERAAENPRLNRVDSDLKETQPQLIVRLDPDRAAALGVSVQTIGETLQTMMGERAVTTYAIDGEEYDVVLQAKEGQRATASDMTNIYVRGATRNRQLIPLSNLITTENVAGTGSLNRYNRLRAITITATPEPGYALGDALEFLEDVVRSELPSTARIDYKGESLEYKEAAGSMYFTFGIALLVVFLVLAAQFESFVHPLIIMITVPLALAGGLLGLYLTGKTLNIYSQIGVVMLIGIAAKNGVLIVEFINQLRDQGVEFTKAIVDGARVRFRPVVMTTVATLMGSLPLMLASGAGSESRSTLGIIMFSGVAMAAMFTLFVVPGFYSLFARATGTPDAVSKKLEAMQAES</sequence>
<accession>A0A381UHB4</accession>
<evidence type="ECO:0008006" key="3">
    <source>
        <dbReference type="Google" id="ProtNLM"/>
    </source>
</evidence>